<organism evidence="8 9">
    <name type="scientific">Microthlaspi erraticum</name>
    <dbReference type="NCBI Taxonomy" id="1685480"/>
    <lineage>
        <taxon>Eukaryota</taxon>
        <taxon>Viridiplantae</taxon>
        <taxon>Streptophyta</taxon>
        <taxon>Embryophyta</taxon>
        <taxon>Tracheophyta</taxon>
        <taxon>Spermatophyta</taxon>
        <taxon>Magnoliopsida</taxon>
        <taxon>eudicotyledons</taxon>
        <taxon>Gunneridae</taxon>
        <taxon>Pentapetalae</taxon>
        <taxon>rosids</taxon>
        <taxon>malvids</taxon>
        <taxon>Brassicales</taxon>
        <taxon>Brassicaceae</taxon>
        <taxon>Coluteocarpeae</taxon>
        <taxon>Microthlaspi</taxon>
    </lineage>
</organism>
<dbReference type="PANTHER" id="PTHR45765">
    <property type="entry name" value="METHIONINE--TRNA LIGASE"/>
    <property type="match status" value="1"/>
</dbReference>
<evidence type="ECO:0000256" key="5">
    <source>
        <dbReference type="ARBA" id="ARBA00023146"/>
    </source>
</evidence>
<dbReference type="GO" id="GO:0006431">
    <property type="term" value="P:methionyl-tRNA aminoacylation"/>
    <property type="evidence" value="ECO:0007669"/>
    <property type="project" value="InterPro"/>
</dbReference>
<dbReference type="Gene3D" id="3.40.50.620">
    <property type="entry name" value="HUPs"/>
    <property type="match status" value="1"/>
</dbReference>
<dbReference type="PANTHER" id="PTHR45765:SF1">
    <property type="entry name" value="METHIONINE--TRNA LIGASE, CYTOPLASMIC"/>
    <property type="match status" value="1"/>
</dbReference>
<dbReference type="PRINTS" id="PR01041">
    <property type="entry name" value="TRNASYNTHMET"/>
</dbReference>
<dbReference type="InterPro" id="IPR033911">
    <property type="entry name" value="MetRS_core"/>
</dbReference>
<dbReference type="SUPFAM" id="SSF52374">
    <property type="entry name" value="Nucleotidylyl transferase"/>
    <property type="match status" value="1"/>
</dbReference>
<gene>
    <name evidence="8" type="ORF">MERR_LOCUS43616</name>
</gene>
<evidence type="ECO:0000313" key="8">
    <source>
        <dbReference type="EMBL" id="CAA7056380.1"/>
    </source>
</evidence>
<comment type="caution">
    <text evidence="8">The sequence shown here is derived from an EMBL/GenBank/DDBJ whole genome shotgun (WGS) entry which is preliminary data.</text>
</comment>
<dbReference type="Gene3D" id="2.170.220.10">
    <property type="match status" value="1"/>
</dbReference>
<dbReference type="InterPro" id="IPR015413">
    <property type="entry name" value="Methionyl/Leucyl_tRNA_Synth"/>
</dbReference>
<sequence>MEDGNIASPKLPMLGKRNILITSALPNVVDVPHLGNIIGGVLSADVYARYCRLRGYNAIYICGTNDYGSATETKAREKNFTPRQICDKCHPLHKQVYDWFDTSFDWFGKTSTPEHTQLCLEIFNKLWANKLFSDYSIQQIYCGSCRRLLSYWQLEGSFSAVGDDLTLKDLRCKLCQTTPQFRVTEHMLFDIPLLQKKLEEYVDKTSVTGSWSRNVIRTTNTYLRTRLTSIFFTKDQKWGVPVPQEKYKHKV</sequence>
<dbReference type="NCBIfam" id="TIGR01053">
    <property type="entry name" value="LSD1"/>
    <property type="match status" value="1"/>
</dbReference>
<reference evidence="8" key="1">
    <citation type="submission" date="2020-01" db="EMBL/GenBank/DDBJ databases">
        <authorList>
            <person name="Mishra B."/>
        </authorList>
    </citation>
    <scope>NUCLEOTIDE SEQUENCE [LARGE SCALE GENOMIC DNA]</scope>
</reference>
<dbReference type="Pfam" id="PF09334">
    <property type="entry name" value="tRNA-synt_1g"/>
    <property type="match status" value="1"/>
</dbReference>
<evidence type="ECO:0000256" key="6">
    <source>
        <dbReference type="RuleBase" id="RU363039"/>
    </source>
</evidence>
<keyword evidence="2 6" id="KW-0547">Nucleotide-binding</keyword>
<keyword evidence="9" id="KW-1185">Reference proteome</keyword>
<evidence type="ECO:0000256" key="2">
    <source>
        <dbReference type="ARBA" id="ARBA00022741"/>
    </source>
</evidence>
<feature type="domain" description="Methionyl/Leucyl tRNA synthetase" evidence="7">
    <location>
        <begin position="19"/>
        <end position="248"/>
    </location>
</feature>
<dbReference type="GO" id="GO:0004825">
    <property type="term" value="F:methionine-tRNA ligase activity"/>
    <property type="evidence" value="ECO:0007669"/>
    <property type="project" value="InterPro"/>
</dbReference>
<accession>A0A6D2KW99</accession>
<dbReference type="AlphaFoldDB" id="A0A6D2KW99"/>
<keyword evidence="5 6" id="KW-0030">Aminoacyl-tRNA synthetase</keyword>
<dbReference type="GO" id="GO:0005829">
    <property type="term" value="C:cytosol"/>
    <property type="evidence" value="ECO:0007669"/>
    <property type="project" value="TreeGrafter"/>
</dbReference>
<dbReference type="GO" id="GO:0017101">
    <property type="term" value="C:aminoacyl-tRNA synthetase multienzyme complex"/>
    <property type="evidence" value="ECO:0007669"/>
    <property type="project" value="TreeGrafter"/>
</dbReference>
<name>A0A6D2KW99_9BRAS</name>
<evidence type="ECO:0000256" key="3">
    <source>
        <dbReference type="ARBA" id="ARBA00022840"/>
    </source>
</evidence>
<evidence type="ECO:0000313" key="9">
    <source>
        <dbReference type="Proteomes" id="UP000467841"/>
    </source>
</evidence>
<dbReference type="OrthoDB" id="5844513at2759"/>
<dbReference type="EMBL" id="CACVBM020001640">
    <property type="protein sequence ID" value="CAA7056380.1"/>
    <property type="molecule type" value="Genomic_DNA"/>
</dbReference>
<proteinExistence type="inferred from homology"/>
<keyword evidence="1 6" id="KW-0436">Ligase</keyword>
<evidence type="ECO:0000256" key="1">
    <source>
        <dbReference type="ARBA" id="ARBA00022598"/>
    </source>
</evidence>
<dbReference type="InterPro" id="IPR023458">
    <property type="entry name" value="Met-tRNA_ligase_1"/>
</dbReference>
<dbReference type="Proteomes" id="UP000467841">
    <property type="component" value="Unassembled WGS sequence"/>
</dbReference>
<dbReference type="GO" id="GO:0005524">
    <property type="term" value="F:ATP binding"/>
    <property type="evidence" value="ECO:0007669"/>
    <property type="project" value="UniProtKB-KW"/>
</dbReference>
<evidence type="ECO:0000256" key="4">
    <source>
        <dbReference type="ARBA" id="ARBA00022917"/>
    </source>
</evidence>
<comment type="similarity">
    <text evidence="6">Belongs to the class-I aminoacyl-tRNA synthetase family.</text>
</comment>
<protein>
    <recommendedName>
        <fullName evidence="7">Methionyl/Leucyl tRNA synthetase domain-containing protein</fullName>
    </recommendedName>
</protein>
<dbReference type="InterPro" id="IPR014729">
    <property type="entry name" value="Rossmann-like_a/b/a_fold"/>
</dbReference>
<keyword evidence="3 6" id="KW-0067">ATP-binding</keyword>
<keyword evidence="4 6" id="KW-0648">Protein biosynthesis</keyword>
<evidence type="ECO:0000259" key="7">
    <source>
        <dbReference type="Pfam" id="PF09334"/>
    </source>
</evidence>